<evidence type="ECO:0000256" key="1">
    <source>
        <dbReference type="SAM" id="MobiDB-lite"/>
    </source>
</evidence>
<reference evidence="3" key="2">
    <citation type="submission" date="2013-12" db="EMBL/GenBank/DDBJ databases">
        <authorList>
            <person name="Yu Y."/>
            <person name="Lee S."/>
            <person name="de Baynast K."/>
            <person name="Wissotski M."/>
            <person name="Liu L."/>
            <person name="Talag J."/>
            <person name="Goicoechea J."/>
            <person name="Angelova A."/>
            <person name="Jetty R."/>
            <person name="Kudrna D."/>
            <person name="Golser W."/>
            <person name="Rivera L."/>
            <person name="Zhang J."/>
            <person name="Wing R."/>
        </authorList>
    </citation>
    <scope>NUCLEOTIDE SEQUENCE</scope>
</reference>
<dbReference type="Gramene" id="LPERR02G18950.1">
    <property type="protein sequence ID" value="LPERR02G18950.1"/>
    <property type="gene ID" value="LPERR02G18950"/>
</dbReference>
<protein>
    <recommendedName>
        <fullName evidence="4">DUF1618 domain-containing protein</fullName>
    </recommendedName>
</protein>
<dbReference type="Proteomes" id="UP000032180">
    <property type="component" value="Chromosome 2"/>
</dbReference>
<dbReference type="InterPro" id="IPR012871">
    <property type="entry name" value="DUF1668_ORYSA"/>
</dbReference>
<dbReference type="EnsemblPlants" id="LPERR02G18950.1">
    <property type="protein sequence ID" value="LPERR02G18950.1"/>
    <property type="gene ID" value="LPERR02G18950"/>
</dbReference>
<reference evidence="2 3" key="1">
    <citation type="submission" date="2012-08" db="EMBL/GenBank/DDBJ databases">
        <title>Oryza genome evolution.</title>
        <authorList>
            <person name="Wing R.A."/>
        </authorList>
    </citation>
    <scope>NUCLEOTIDE SEQUENCE</scope>
</reference>
<organism evidence="2 3">
    <name type="scientific">Leersia perrieri</name>
    <dbReference type="NCBI Taxonomy" id="77586"/>
    <lineage>
        <taxon>Eukaryota</taxon>
        <taxon>Viridiplantae</taxon>
        <taxon>Streptophyta</taxon>
        <taxon>Embryophyta</taxon>
        <taxon>Tracheophyta</taxon>
        <taxon>Spermatophyta</taxon>
        <taxon>Magnoliopsida</taxon>
        <taxon>Liliopsida</taxon>
        <taxon>Poales</taxon>
        <taxon>Poaceae</taxon>
        <taxon>BOP clade</taxon>
        <taxon>Oryzoideae</taxon>
        <taxon>Oryzeae</taxon>
        <taxon>Oryzinae</taxon>
        <taxon>Leersia</taxon>
    </lineage>
</organism>
<reference evidence="2" key="3">
    <citation type="submission" date="2015-04" db="UniProtKB">
        <authorList>
            <consortium name="EnsemblPlants"/>
        </authorList>
    </citation>
    <scope>IDENTIFICATION</scope>
</reference>
<name>A0A0D9VI06_9ORYZ</name>
<dbReference type="PANTHER" id="PTHR33085:SF123">
    <property type="entry name" value="OS02G0604200 PROTEIN"/>
    <property type="match status" value="1"/>
</dbReference>
<evidence type="ECO:0008006" key="4">
    <source>
        <dbReference type="Google" id="ProtNLM"/>
    </source>
</evidence>
<sequence length="374" mass="42128">MPKRPSDELSGGRAPKQSSRQQRQHLYLVLDDGELGYSTRKVDLSPAFDSDEVDDGGTIDRTEQRLPQAGFRLEAPHGCSGQFFPFGTKIIYTGIGDSPWGTVPIISFPHVRGSAPRREWETSIYGCAYAETHGKLFLLDGVFDTLQSPPPLLDNGPAADIKVKFDWSWCSLPRPPYHDVISHAVHPDQRTMVFSMSKLKKWTFRHATFSFDLESSRWTRHGTWMLPFKGRGYFDCDLDAWVGLSSDPDTLGHLCACDVLSADSNDGQPPACKLSKEKLFCVDPVEKHNGATLVYVDGGGDRSRFCLVQCLSVDDRQEGVWKESMPECRRHLLRITTFSPKYDKHGDLRVAKCHHVGSYRLPDIASVYYEQLEI</sequence>
<evidence type="ECO:0000313" key="2">
    <source>
        <dbReference type="EnsemblPlants" id="LPERR02G18950.1"/>
    </source>
</evidence>
<keyword evidence="3" id="KW-1185">Reference proteome</keyword>
<evidence type="ECO:0000313" key="3">
    <source>
        <dbReference type="Proteomes" id="UP000032180"/>
    </source>
</evidence>
<accession>A0A0D9VI06</accession>
<dbReference type="Pfam" id="PF07893">
    <property type="entry name" value="DUF1668"/>
    <property type="match status" value="1"/>
</dbReference>
<feature type="region of interest" description="Disordered" evidence="1">
    <location>
        <begin position="1"/>
        <end position="25"/>
    </location>
</feature>
<dbReference type="eggNOG" id="ENOG502R6W4">
    <property type="taxonomic scope" value="Eukaryota"/>
</dbReference>
<dbReference type="AlphaFoldDB" id="A0A0D9VI06"/>
<proteinExistence type="predicted"/>
<dbReference type="PANTHER" id="PTHR33085">
    <property type="entry name" value="OS12G0113100 PROTEIN-RELATED"/>
    <property type="match status" value="1"/>
</dbReference>
<dbReference type="HOGENOM" id="CLU_021283_0_0_1"/>